<gene>
    <name evidence="2" type="ORF">FKG95_15430</name>
</gene>
<name>A0A545TQ83_9PROT</name>
<dbReference type="GO" id="GO:0030288">
    <property type="term" value="C:outer membrane-bounded periplasmic space"/>
    <property type="evidence" value="ECO:0007669"/>
    <property type="project" value="TreeGrafter"/>
</dbReference>
<proteinExistence type="predicted"/>
<dbReference type="SUPFAM" id="SSF53850">
    <property type="entry name" value="Periplasmic binding protein-like II"/>
    <property type="match status" value="1"/>
</dbReference>
<dbReference type="AlphaFoldDB" id="A0A545TQ83"/>
<evidence type="ECO:0000256" key="1">
    <source>
        <dbReference type="ARBA" id="ARBA00022729"/>
    </source>
</evidence>
<evidence type="ECO:0000313" key="2">
    <source>
        <dbReference type="EMBL" id="TQV79385.1"/>
    </source>
</evidence>
<dbReference type="OrthoDB" id="8673316at2"/>
<comment type="caution">
    <text evidence="2">The sequence shown here is derived from an EMBL/GenBank/DDBJ whole genome shotgun (WGS) entry which is preliminary data.</text>
</comment>
<dbReference type="Proteomes" id="UP000315252">
    <property type="component" value="Unassembled WGS sequence"/>
</dbReference>
<keyword evidence="1" id="KW-0732">Signal</keyword>
<protein>
    <submittedName>
        <fullName evidence="2">ABC transporter substrate-binding protein</fullName>
    </submittedName>
</protein>
<organism evidence="2 3">
    <name type="scientific">Denitrobaculum tricleocarpae</name>
    <dbReference type="NCBI Taxonomy" id="2591009"/>
    <lineage>
        <taxon>Bacteria</taxon>
        <taxon>Pseudomonadati</taxon>
        <taxon>Pseudomonadota</taxon>
        <taxon>Alphaproteobacteria</taxon>
        <taxon>Rhodospirillales</taxon>
        <taxon>Rhodospirillaceae</taxon>
        <taxon>Denitrobaculum</taxon>
    </lineage>
</organism>
<dbReference type="Gene3D" id="3.40.190.10">
    <property type="entry name" value="Periplasmic binding protein-like II"/>
    <property type="match status" value="2"/>
</dbReference>
<evidence type="ECO:0000313" key="3">
    <source>
        <dbReference type="Proteomes" id="UP000315252"/>
    </source>
</evidence>
<reference evidence="2 3" key="1">
    <citation type="submission" date="2019-06" db="EMBL/GenBank/DDBJ databases">
        <title>Whole genome sequence for Rhodospirillaceae sp. R148.</title>
        <authorList>
            <person name="Wang G."/>
        </authorList>
    </citation>
    <scope>NUCLEOTIDE SEQUENCE [LARGE SCALE GENOMIC DNA]</scope>
    <source>
        <strain evidence="2 3">R148</strain>
    </source>
</reference>
<accession>A0A545TQ83</accession>
<keyword evidence="3" id="KW-1185">Reference proteome</keyword>
<dbReference type="Pfam" id="PF13416">
    <property type="entry name" value="SBP_bac_8"/>
    <property type="match status" value="1"/>
</dbReference>
<dbReference type="PANTHER" id="PTHR30006:SF25">
    <property type="entry name" value="PHOSPHOGLYCERATE TRANSPORT REGULATORY PROTEIN PGTC"/>
    <property type="match status" value="1"/>
</dbReference>
<sequence length="347" mass="37964">MLGSATGPVNAESIFFPAKSGAPDSRLLTIYGALDEDIARPLIERYQDDNPSISVDYSELQTQEIYARVIDESDQGGPTADLVFSSAMDLQVKLANDGYASSLDLPAAQSLPDWATWRNSAFGVTFEPAVIIYHKSSFKDRSPPRTRAALTSYLYETEDDIYGRIGTYDIERAGIGLFFLARDQEHYRDIWQLVRAMGSAGVKLYSNSSAILERVADGRFALGYNILGSYAASWAVSNPEIGIILPEDYTVVMSRIGLVPRAAKSPGLGASFLDFLISRKGQEVISRDLRLPALHPALSGENTAAGLRAQAKGRLRPVPVTPGLVVYLDQVKRERLINRWNAALGAQ</sequence>
<dbReference type="InterPro" id="IPR006059">
    <property type="entry name" value="SBP"/>
</dbReference>
<dbReference type="EMBL" id="VHSH01000005">
    <property type="protein sequence ID" value="TQV79385.1"/>
    <property type="molecule type" value="Genomic_DNA"/>
</dbReference>
<dbReference type="PANTHER" id="PTHR30006">
    <property type="entry name" value="THIAMINE-BINDING PERIPLASMIC PROTEIN-RELATED"/>
    <property type="match status" value="1"/>
</dbReference>